<evidence type="ECO:0000313" key="2">
    <source>
        <dbReference type="Proteomes" id="UP001165653"/>
    </source>
</evidence>
<comment type="caution">
    <text evidence="1">The sequence shown here is derived from an EMBL/GenBank/DDBJ whole genome shotgun (WGS) entry which is preliminary data.</text>
</comment>
<organism evidence="1 2">
    <name type="scientific">Luteolibacter rhizosphaerae</name>
    <dbReference type="NCBI Taxonomy" id="2989719"/>
    <lineage>
        <taxon>Bacteria</taxon>
        <taxon>Pseudomonadati</taxon>
        <taxon>Verrucomicrobiota</taxon>
        <taxon>Verrucomicrobiia</taxon>
        <taxon>Verrucomicrobiales</taxon>
        <taxon>Verrucomicrobiaceae</taxon>
        <taxon>Luteolibacter</taxon>
    </lineage>
</organism>
<proteinExistence type="predicted"/>
<dbReference type="Proteomes" id="UP001165653">
    <property type="component" value="Unassembled WGS sequence"/>
</dbReference>
<sequence>MSDQIEATVARDAPGSYLNADGSFAEGWHARPEYADYGGMDRFRSLPDLVKSYKSLESTLGKRAPQGALVPGADASEEQIAEYRRAIGIPDLPAGYRLRPEALPEGLSWDDVRGSRMAETFHKHNVTPAAAQAIVDDFMQGELQNHKLAKAAYDQLMTSREESLREEWGAGYGKKVGEITKLVSSLGFDPNDAELFGNARVLGFLGKVTGMLSEDAVSSLKGTVAGGTNFASGAEEARAITRDPGHPEHARYMAGDPEVTAKVLRLYGS</sequence>
<dbReference type="RefSeq" id="WP_264516609.1">
    <property type="nucleotide sequence ID" value="NZ_JAPDDR010000023.1"/>
</dbReference>
<gene>
    <name evidence="1" type="ORF">OJ996_25595</name>
</gene>
<name>A0ABT3GBI7_9BACT</name>
<protein>
    <submittedName>
        <fullName evidence="1">Uncharacterized protein</fullName>
    </submittedName>
</protein>
<keyword evidence="2" id="KW-1185">Reference proteome</keyword>
<accession>A0ABT3GBI7</accession>
<evidence type="ECO:0000313" key="1">
    <source>
        <dbReference type="EMBL" id="MCW1916989.1"/>
    </source>
</evidence>
<dbReference type="EMBL" id="JAPDDR010000023">
    <property type="protein sequence ID" value="MCW1916989.1"/>
    <property type="molecule type" value="Genomic_DNA"/>
</dbReference>
<reference evidence="1" key="1">
    <citation type="submission" date="2022-10" db="EMBL/GenBank/DDBJ databases">
        <title>Luteolibacter sp. GHJ8, whole genome shotgun sequencing project.</title>
        <authorList>
            <person name="Zhao G."/>
            <person name="Shen L."/>
        </authorList>
    </citation>
    <scope>NUCLEOTIDE SEQUENCE</scope>
    <source>
        <strain evidence="1">GHJ8</strain>
    </source>
</reference>